<feature type="domain" description="FAD-binding PCMH-type" evidence="6">
    <location>
        <begin position="39"/>
        <end position="209"/>
    </location>
</feature>
<keyword evidence="3" id="KW-0285">Flavoprotein</keyword>
<evidence type="ECO:0000313" key="8">
    <source>
        <dbReference type="Proteomes" id="UP001143463"/>
    </source>
</evidence>
<dbReference type="InterPro" id="IPR016166">
    <property type="entry name" value="FAD-bd_PCMH"/>
</dbReference>
<comment type="cofactor">
    <cofactor evidence="1">
        <name>FAD</name>
        <dbReference type="ChEBI" id="CHEBI:57692"/>
    </cofactor>
</comment>
<sequence length="464" mass="49309">MTSTARYDVEALRARMGGAVLLPGDDGYDEARSVWNGEIDKRPAVIARCTGPDDVAAALRYAREEGLEVAVRGGGHGYWGAAVPERGLMIDLSPLDSVVVDPQARRARCGGGAKLAQLDAATQAHGLATPAGTVSHTGVGGLTLGGGFGWLSRLHGLSIDNLESAEIVLADGQCVRASATEHPDLFWAIRGGGGNFGVVTEFEFRLHPVGPMVHLGLLFVEQERAAHALRAARDWFDGVPEGISPAVACIAAPPTPIVPQEHHFRRGVGVIVVGFGGAEEHAAAVVPLREALDPLFEVLTPIPYVGLQQMLDEAQPWGIRAYTKGLYLDAMPDEVVDTLAERLPGMTSPLSEVLIFPFGGGYAEVGDDDTAFGGSRSLRYVVAIDAIAPDPETMAIERAWVRDTWDALRPAAVGSGSYVNLMAETPEDALRSAYGARKFERLAQIKAKYDPGNVFHVNANIKPA</sequence>
<dbReference type="Gene3D" id="3.30.43.10">
    <property type="entry name" value="Uridine Diphospho-n-acetylenolpyruvylglucosamine Reductase, domain 2"/>
    <property type="match status" value="1"/>
</dbReference>
<dbReference type="InterPro" id="IPR050416">
    <property type="entry name" value="FAD-linked_Oxidoreductase"/>
</dbReference>
<organism evidence="7 8">
    <name type="scientific">Pseudonocardia halophobica</name>
    <dbReference type="NCBI Taxonomy" id="29401"/>
    <lineage>
        <taxon>Bacteria</taxon>
        <taxon>Bacillati</taxon>
        <taxon>Actinomycetota</taxon>
        <taxon>Actinomycetes</taxon>
        <taxon>Pseudonocardiales</taxon>
        <taxon>Pseudonocardiaceae</taxon>
        <taxon>Pseudonocardia</taxon>
    </lineage>
</organism>
<dbReference type="PROSITE" id="PS51387">
    <property type="entry name" value="FAD_PCMH"/>
    <property type="match status" value="1"/>
</dbReference>
<dbReference type="Pfam" id="PF08031">
    <property type="entry name" value="BBE"/>
    <property type="match status" value="1"/>
</dbReference>
<evidence type="ECO:0000313" key="7">
    <source>
        <dbReference type="EMBL" id="GLL14924.1"/>
    </source>
</evidence>
<reference evidence="7" key="2">
    <citation type="submission" date="2023-01" db="EMBL/GenBank/DDBJ databases">
        <authorList>
            <person name="Sun Q."/>
            <person name="Evtushenko L."/>
        </authorList>
    </citation>
    <scope>NUCLEOTIDE SEQUENCE</scope>
    <source>
        <strain evidence="7">VKM Ac-1069</strain>
    </source>
</reference>
<name>A0A9W6NZD3_9PSEU</name>
<dbReference type="PROSITE" id="PS00862">
    <property type="entry name" value="OX2_COVAL_FAD"/>
    <property type="match status" value="1"/>
</dbReference>
<comment type="caution">
    <text evidence="7">The sequence shown here is derived from an EMBL/GenBank/DDBJ whole genome shotgun (WGS) entry which is preliminary data.</text>
</comment>
<dbReference type="GO" id="GO:0071949">
    <property type="term" value="F:FAD binding"/>
    <property type="evidence" value="ECO:0007669"/>
    <property type="project" value="InterPro"/>
</dbReference>
<proteinExistence type="inferred from homology"/>
<dbReference type="Proteomes" id="UP001143463">
    <property type="component" value="Unassembled WGS sequence"/>
</dbReference>
<evidence type="ECO:0000259" key="6">
    <source>
        <dbReference type="PROSITE" id="PS51387"/>
    </source>
</evidence>
<dbReference type="SUPFAM" id="SSF56176">
    <property type="entry name" value="FAD-binding/transporter-associated domain-like"/>
    <property type="match status" value="1"/>
</dbReference>
<dbReference type="InterPro" id="IPR016167">
    <property type="entry name" value="FAD-bd_PCMH_sub1"/>
</dbReference>
<dbReference type="GO" id="GO:0016491">
    <property type="term" value="F:oxidoreductase activity"/>
    <property type="evidence" value="ECO:0007669"/>
    <property type="project" value="UniProtKB-KW"/>
</dbReference>
<evidence type="ECO:0000256" key="1">
    <source>
        <dbReference type="ARBA" id="ARBA00001974"/>
    </source>
</evidence>
<dbReference type="InterPro" id="IPR006094">
    <property type="entry name" value="Oxid_FAD_bind_N"/>
</dbReference>
<keyword evidence="5" id="KW-0560">Oxidoreductase</keyword>
<dbReference type="Gene3D" id="3.30.465.10">
    <property type="match status" value="1"/>
</dbReference>
<evidence type="ECO:0000256" key="5">
    <source>
        <dbReference type="ARBA" id="ARBA00023002"/>
    </source>
</evidence>
<gene>
    <name evidence="7" type="ORF">GCM10017577_60730</name>
</gene>
<evidence type="ECO:0000256" key="2">
    <source>
        <dbReference type="ARBA" id="ARBA00005466"/>
    </source>
</evidence>
<comment type="similarity">
    <text evidence="2">Belongs to the oxygen-dependent FAD-linked oxidoreductase family.</text>
</comment>
<evidence type="ECO:0000256" key="3">
    <source>
        <dbReference type="ARBA" id="ARBA00022630"/>
    </source>
</evidence>
<dbReference type="InterPro" id="IPR036318">
    <property type="entry name" value="FAD-bd_PCMH-like_sf"/>
</dbReference>
<protein>
    <submittedName>
        <fullName evidence="7">FAD-linked oxidase</fullName>
    </submittedName>
</protein>
<dbReference type="Pfam" id="PF01565">
    <property type="entry name" value="FAD_binding_4"/>
    <property type="match status" value="1"/>
</dbReference>
<dbReference type="RefSeq" id="WP_037051417.1">
    <property type="nucleotide sequence ID" value="NZ_BAAAUZ010000001.1"/>
</dbReference>
<keyword evidence="8" id="KW-1185">Reference proteome</keyword>
<accession>A0A9W6NZD3</accession>
<reference evidence="7" key="1">
    <citation type="journal article" date="2014" name="Int. J. Syst. Evol. Microbiol.">
        <title>Complete genome sequence of Corynebacterium casei LMG S-19264T (=DSM 44701T), isolated from a smear-ripened cheese.</title>
        <authorList>
            <consortium name="US DOE Joint Genome Institute (JGI-PGF)"/>
            <person name="Walter F."/>
            <person name="Albersmeier A."/>
            <person name="Kalinowski J."/>
            <person name="Ruckert C."/>
        </authorList>
    </citation>
    <scope>NUCLEOTIDE SEQUENCE</scope>
    <source>
        <strain evidence="7">VKM Ac-1069</strain>
    </source>
</reference>
<dbReference type="InterPro" id="IPR016169">
    <property type="entry name" value="FAD-bd_PCMH_sub2"/>
</dbReference>
<dbReference type="InterPro" id="IPR012951">
    <property type="entry name" value="BBE"/>
</dbReference>
<dbReference type="SUPFAM" id="SSF55103">
    <property type="entry name" value="FAD-linked oxidases, C-terminal domain"/>
    <property type="match status" value="1"/>
</dbReference>
<dbReference type="InterPro" id="IPR016164">
    <property type="entry name" value="FAD-linked_Oxase-like_C"/>
</dbReference>
<keyword evidence="4" id="KW-0274">FAD</keyword>
<dbReference type="InterPro" id="IPR006093">
    <property type="entry name" value="Oxy_OxRdtase_FAD_BS"/>
</dbReference>
<dbReference type="AlphaFoldDB" id="A0A9W6NZD3"/>
<dbReference type="PANTHER" id="PTHR42973:SF39">
    <property type="entry name" value="FAD-BINDING PCMH-TYPE DOMAIN-CONTAINING PROTEIN"/>
    <property type="match status" value="1"/>
</dbReference>
<dbReference type="Gene3D" id="3.40.462.20">
    <property type="match status" value="1"/>
</dbReference>
<evidence type="ECO:0000256" key="4">
    <source>
        <dbReference type="ARBA" id="ARBA00022827"/>
    </source>
</evidence>
<dbReference type="PANTHER" id="PTHR42973">
    <property type="entry name" value="BINDING OXIDOREDUCTASE, PUTATIVE (AFU_ORTHOLOGUE AFUA_1G17690)-RELATED"/>
    <property type="match status" value="1"/>
</dbReference>
<dbReference type="EMBL" id="BSFQ01000038">
    <property type="protein sequence ID" value="GLL14924.1"/>
    <property type="molecule type" value="Genomic_DNA"/>
</dbReference>